<organism evidence="2">
    <name type="scientific">marine metagenome</name>
    <dbReference type="NCBI Taxonomy" id="408172"/>
    <lineage>
        <taxon>unclassified sequences</taxon>
        <taxon>metagenomes</taxon>
        <taxon>ecological metagenomes</taxon>
    </lineage>
</organism>
<feature type="non-terminal residue" evidence="2">
    <location>
        <position position="1"/>
    </location>
</feature>
<feature type="non-terminal residue" evidence="2">
    <location>
        <position position="141"/>
    </location>
</feature>
<protein>
    <submittedName>
        <fullName evidence="2">Uncharacterized protein</fullName>
    </submittedName>
</protein>
<sequence length="141" mass="15014">DRGGRGRPRSPARADGGGIAGESTAPIRVWQGGWLRRHDAGHSDGPGPVVANHRHPRRDRHRRWLRGRHSAARRRSPRRPAGHGAPGLLEVVRSRAGGFRPRRTGRQSAGGRPGGSSGRAANSVGPVPVGRQQNLGESLGL</sequence>
<accession>A0A383CSF4</accession>
<proteinExistence type="predicted"/>
<name>A0A383CSF4_9ZZZZ</name>
<reference evidence="2" key="1">
    <citation type="submission" date="2018-05" db="EMBL/GenBank/DDBJ databases">
        <authorList>
            <person name="Lanie J.A."/>
            <person name="Ng W.-L."/>
            <person name="Kazmierczak K.M."/>
            <person name="Andrzejewski T.M."/>
            <person name="Davidsen T.M."/>
            <person name="Wayne K.J."/>
            <person name="Tettelin H."/>
            <person name="Glass J.I."/>
            <person name="Rusch D."/>
            <person name="Podicherti R."/>
            <person name="Tsui H.-C.T."/>
            <person name="Winkler M.E."/>
        </authorList>
    </citation>
    <scope>NUCLEOTIDE SEQUENCE</scope>
</reference>
<gene>
    <name evidence="2" type="ORF">METZ01_LOCUS487649</name>
</gene>
<feature type="compositionally biased region" description="Basic residues" evidence="1">
    <location>
        <begin position="52"/>
        <end position="81"/>
    </location>
</feature>
<evidence type="ECO:0000313" key="2">
    <source>
        <dbReference type="EMBL" id="SVE34795.1"/>
    </source>
</evidence>
<evidence type="ECO:0000256" key="1">
    <source>
        <dbReference type="SAM" id="MobiDB-lite"/>
    </source>
</evidence>
<feature type="compositionally biased region" description="Basic residues" evidence="1">
    <location>
        <begin position="1"/>
        <end position="10"/>
    </location>
</feature>
<dbReference type="AlphaFoldDB" id="A0A383CSF4"/>
<feature type="compositionally biased region" description="Polar residues" evidence="1">
    <location>
        <begin position="131"/>
        <end position="141"/>
    </location>
</feature>
<dbReference type="EMBL" id="UINC01211057">
    <property type="protein sequence ID" value="SVE34795.1"/>
    <property type="molecule type" value="Genomic_DNA"/>
</dbReference>
<feature type="region of interest" description="Disordered" evidence="1">
    <location>
        <begin position="1"/>
        <end position="141"/>
    </location>
</feature>